<evidence type="ECO:0000313" key="5">
    <source>
        <dbReference type="EMBL" id="MDG0818136.1"/>
    </source>
</evidence>
<evidence type="ECO:0000259" key="4">
    <source>
        <dbReference type="Pfam" id="PF13336"/>
    </source>
</evidence>
<feature type="domain" description="Acetyl-CoA hydrolase/transferase C-terminal" evidence="4">
    <location>
        <begin position="264"/>
        <end position="414"/>
    </location>
</feature>
<evidence type="ECO:0000259" key="3">
    <source>
        <dbReference type="Pfam" id="PF02550"/>
    </source>
</evidence>
<dbReference type="Pfam" id="PF02550">
    <property type="entry name" value="AcetylCoA_hydro"/>
    <property type="match status" value="1"/>
</dbReference>
<dbReference type="EMBL" id="JANRMI010000006">
    <property type="protein sequence ID" value="MDG0818136.1"/>
    <property type="molecule type" value="Genomic_DNA"/>
</dbReference>
<dbReference type="InterPro" id="IPR037171">
    <property type="entry name" value="NagB/RpiA_transferase-like"/>
</dbReference>
<dbReference type="Proteomes" id="UP001152321">
    <property type="component" value="Unassembled WGS sequence"/>
</dbReference>
<evidence type="ECO:0000256" key="1">
    <source>
        <dbReference type="ARBA" id="ARBA00009632"/>
    </source>
</evidence>
<evidence type="ECO:0000313" key="6">
    <source>
        <dbReference type="Proteomes" id="UP001152321"/>
    </source>
</evidence>
<comment type="similarity">
    <text evidence="1">Belongs to the acetyl-CoA hydrolase/transferase family.</text>
</comment>
<feature type="domain" description="Acetyl-CoA hydrolase/transferase N-terminal" evidence="3">
    <location>
        <begin position="5"/>
        <end position="173"/>
    </location>
</feature>
<dbReference type="PANTHER" id="PTHR21432">
    <property type="entry name" value="ACETYL-COA HYDROLASE-RELATED"/>
    <property type="match status" value="1"/>
</dbReference>
<keyword evidence="6" id="KW-1185">Reference proteome</keyword>
<protein>
    <recommendedName>
        <fullName evidence="7">4-hydroxybutyrate CoA-transferase</fullName>
    </recommendedName>
</protein>
<dbReference type="Gene3D" id="3.30.750.70">
    <property type="entry name" value="4-hydroxybutyrate coenzyme like domains"/>
    <property type="match status" value="1"/>
</dbReference>
<dbReference type="InterPro" id="IPR038460">
    <property type="entry name" value="AcetylCoA_hyd_C_sf"/>
</dbReference>
<proteinExistence type="inferred from homology"/>
<comment type="caution">
    <text evidence="5">The sequence shown here is derived from an EMBL/GenBank/DDBJ whole genome shotgun (WGS) entry which is preliminary data.</text>
</comment>
<organism evidence="5 6">
    <name type="scientific">Bdellovibrio svalbardensis</name>
    <dbReference type="NCBI Taxonomy" id="2972972"/>
    <lineage>
        <taxon>Bacteria</taxon>
        <taxon>Pseudomonadati</taxon>
        <taxon>Bdellovibrionota</taxon>
        <taxon>Bdellovibrionia</taxon>
        <taxon>Bdellovibrionales</taxon>
        <taxon>Pseudobdellovibrionaceae</taxon>
        <taxon>Bdellovibrio</taxon>
    </lineage>
</organism>
<name>A0ABT6DNB8_9BACT</name>
<dbReference type="InterPro" id="IPR003702">
    <property type="entry name" value="ActCoA_hydro_N"/>
</dbReference>
<gene>
    <name evidence="5" type="ORF">NWE73_17265</name>
</gene>
<reference evidence="5" key="1">
    <citation type="submission" date="2022-08" db="EMBL/GenBank/DDBJ databases">
        <title>Novel Bdellovibrio Species Isolated from Svalbard: Designation Bdellovibrio svalbardensis.</title>
        <authorList>
            <person name="Mitchell R.J."/>
            <person name="Choi S.Y."/>
        </authorList>
    </citation>
    <scope>NUCLEOTIDE SEQUENCE</scope>
    <source>
        <strain evidence="5">PAP01</strain>
    </source>
</reference>
<dbReference type="Pfam" id="PF13336">
    <property type="entry name" value="AcetylCoA_hyd_C"/>
    <property type="match status" value="1"/>
</dbReference>
<evidence type="ECO:0000256" key="2">
    <source>
        <dbReference type="ARBA" id="ARBA00022679"/>
    </source>
</evidence>
<dbReference type="PANTHER" id="PTHR21432:SF20">
    <property type="entry name" value="ACETYL-COA HYDROLASE"/>
    <property type="match status" value="1"/>
</dbReference>
<evidence type="ECO:0008006" key="7">
    <source>
        <dbReference type="Google" id="ProtNLM"/>
    </source>
</evidence>
<sequence>MKSNNAFDVLQYVQSHQRIFIHGGAATPMVLTKALVEHAPRLKDVELIHIHTMDQATYADEKFAGSFRVANLFVGPNMRPKMKEGRVDYLPCFLSEIPNLFRSGKRPLDVALIHVSPPDIHGYCTLGTSVDVARAAIDSAKIIIAQINKKMPRVHGDGFIHMDRIAHFIEIDEPLPESLPGPLGKDELAIGKYIADLIEDGSTLQIGIGSIPDAALANLKDRRHLGLHSEMWSDGALELLKCGAIDNSQKKVHAGKTVSGFVIGSQALYDFIHDNPSVEQLDIGYVNNPTTIARNPKVIAINSAVEIDLTGQICADSVGSKIISGVGGQMDFMRGATLSPGGKPIIALTSRTRKGISRIVPTLKVGAGVVTTRAHVHYVVTEYGIADLYGKTLHERALALIAIAHPEDRVALEKSWYNKESL</sequence>
<dbReference type="Gene3D" id="3.40.1080.10">
    <property type="entry name" value="Glutaconate Coenzyme A-transferase"/>
    <property type="match status" value="1"/>
</dbReference>
<dbReference type="InterPro" id="IPR026888">
    <property type="entry name" value="AcetylCoA_hyd_C"/>
</dbReference>
<accession>A0ABT6DNB8</accession>
<dbReference type="SUPFAM" id="SSF100950">
    <property type="entry name" value="NagB/RpiA/CoA transferase-like"/>
    <property type="match status" value="2"/>
</dbReference>
<dbReference type="InterPro" id="IPR046433">
    <property type="entry name" value="ActCoA_hydro"/>
</dbReference>
<dbReference type="RefSeq" id="WP_277579611.1">
    <property type="nucleotide sequence ID" value="NZ_JANRMI010000006.1"/>
</dbReference>
<dbReference type="Gene3D" id="3.40.1080.20">
    <property type="entry name" value="Acetyl-CoA hydrolase/transferase C-terminal domain"/>
    <property type="match status" value="1"/>
</dbReference>
<keyword evidence="2" id="KW-0808">Transferase</keyword>